<sequence length="1722" mass="195849">MERCKITVRVAIVVALLIICVQITQQAKKKKSNPNGGAQNQQQLTPLQPENQTVVSPEGSSPIDSTPPAVDVNDQAGEISGISVQNSGVSSPPLPPQPKIPEPVIASEVSSPVNANSSPMANSTGSTNDTVMSSNDANEGKVTSPAHVSPSDTDMKAKSPSSVVDRETSPTYPGSFETSPSNSQSSSEKPEDHSQNALSRDLDFESEIMKYIAVHGIEFDILIQLPSLYEAGFKNLKQLQIKMKRNATEIQEAMKIQDIKERDAKSWPLLKQSANLLKEFNETQADVERKLKAHAEAKSGFDKTVGENAVAAAKAHYDLLPTMFKAKMGAVDRILSGSSKDVPLEEKSDILKNVVELETLYQSGIDACNKAMEHYENVNSKPPGFEDIPNHLKESEAIMKEYSEDMLEKELGDVVAKLARAVDKDTKEDNALGKELEALRMKKLRVSISGNVAKMELHVKMIQDAINSYGPVAGVNRRKRSIADISYLSGIMEQLNRIMDNMHIAGYLYDLYLLEYGYVQLARSDFSRAEAEMKEKAPDHIDNDPSPMLRVIENGNENLKSARTEYNKINHGELKHATFKNLSDKYVKQKGNVATELKDLDTVATKLSAMHKVHADIHRLAKKTKAKLEEIEAFERQIMETDHEKGTDLHDLLAKYEEPAKKHLEGVTQNGNSLRDAIEDVVNPFEKEFGDDQTIKDAVKRLEGEQTRLKTNATATKKALENHQGMVRLAKLHAELKVHLNKFEDLYEKLLKMEVEGKFPEVPAEKLKELLDAYDVLKKAIGDSGIVDTHTTLMKAHQELLKHKEHTSLNNVLNEIDPKIKHLAKVVPRNEEALPDVKKLQEFIKSVRDLQHSVGEFGKQAATMEKEFEKLETHLDDETKGALKEEQLALLDDLVERVGNVEREAEKKKKNLDELNLPPLAADNKSDANLVAQHTAAQALLQTIKTEIGGTTKRLDGLIKLHKAQHQMIRMFNFYRDRMAKLASVIDEHKKKADEVLRVHHDWDYAETHNRLIPDLRDKLEETLKQIREIKREIEGYAVPEQSHDLNKAKIHVEKKTKLIEQLVEYAKSIEDKVGKLKKHLEAANNEDQIRAKLKTVSVNMEDVARRQTELLKRTNEKIKNGYKPGEVHEEAYNHNNEHAEEIKKMGNEIDGIFKQFGTLSKESKLHKQYEILTIKARFDRVLSQHNLNVATIEELRSIIKAEEATKKLENELKNLEEELGTKEGSLGKAIHTLQKVTIPDIENRFAGVGIEPKDTDDLPHPDKYIASERIAKVCAPVDEEYKRVMTELEKHISTTGEELGTTPYHNVRMAQNLNKVTKDLHEKVNPVKSRILEKLNKLRDSLITVKGCFDKSRSTGYVNARNIEAIKKLREIVQKRKNEWMPDKPKEIRGEYIGKDDDSELLLKVYNCKKDFFTTQEWYTNYVQRYEAELGRYEETVEKIEEEGSGVSFEEKMDMNMKAIEGYLEKTENYDEDEWAEKWYEKRKQELFEQSPSTNSTDHYEAVKTFIKETEAEIRKMYKAIEHLGGKNKNPDISELLHYKHPIGNQCKELREKKAARRGIIYNGAHDLRGILLPKAIYNLLILNKDELRAHKKSLKKMDGELNEIYVKAEEVKNEASSLYDRHKSSEHGESPLTIDWENVKEKYEQTKIAVIDVRMAIVSYLDPQMLFWKLNHDLEPVILKIRAVSHGIKKDVKMVSRDGMIENTDSFFKQKLLQTKLLKR</sequence>
<reference evidence="4" key="1">
    <citation type="submission" date="2022-01" db="EMBL/GenBank/DDBJ databases">
        <title>Genome Sequence Resource for Two Populations of Ditylenchus destructor, the Migratory Endoparasitic Phytonematode.</title>
        <authorList>
            <person name="Zhang H."/>
            <person name="Lin R."/>
            <person name="Xie B."/>
        </authorList>
    </citation>
    <scope>NUCLEOTIDE SEQUENCE</scope>
    <source>
        <strain evidence="4">BazhouSP</strain>
    </source>
</reference>
<evidence type="ECO:0000256" key="1">
    <source>
        <dbReference type="SAM" id="Coils"/>
    </source>
</evidence>
<evidence type="ECO:0000313" key="5">
    <source>
        <dbReference type="Proteomes" id="UP001201812"/>
    </source>
</evidence>
<name>A0AAD4NG02_9BILA</name>
<feature type="coiled-coil region" evidence="1">
    <location>
        <begin position="1199"/>
        <end position="1226"/>
    </location>
</feature>
<feature type="compositionally biased region" description="Polar residues" evidence="2">
    <location>
        <begin position="33"/>
        <end position="64"/>
    </location>
</feature>
<accession>A0AAD4NG02</accession>
<feature type="region of interest" description="Disordered" evidence="2">
    <location>
        <begin position="28"/>
        <end position="198"/>
    </location>
</feature>
<feature type="compositionally biased region" description="Polar residues" evidence="2">
    <location>
        <begin position="108"/>
        <end position="137"/>
    </location>
</feature>
<feature type="signal peptide" evidence="3">
    <location>
        <begin position="1"/>
        <end position="26"/>
    </location>
</feature>
<keyword evidence="1" id="KW-0175">Coiled coil</keyword>
<evidence type="ECO:0000256" key="2">
    <source>
        <dbReference type="SAM" id="MobiDB-lite"/>
    </source>
</evidence>
<feature type="chain" id="PRO_5042141609" evidence="3">
    <location>
        <begin position="27"/>
        <end position="1722"/>
    </location>
</feature>
<feature type="coiled-coil region" evidence="1">
    <location>
        <begin position="884"/>
        <end position="911"/>
    </location>
</feature>
<evidence type="ECO:0000313" key="4">
    <source>
        <dbReference type="EMBL" id="KAI1723674.1"/>
    </source>
</evidence>
<keyword evidence="5" id="KW-1185">Reference proteome</keyword>
<keyword evidence="3" id="KW-0732">Signal</keyword>
<proteinExistence type="predicted"/>
<comment type="caution">
    <text evidence="4">The sequence shown here is derived from an EMBL/GenBank/DDBJ whole genome shotgun (WGS) entry which is preliminary data.</text>
</comment>
<feature type="compositionally biased region" description="Pro residues" evidence="2">
    <location>
        <begin position="92"/>
        <end position="101"/>
    </location>
</feature>
<feature type="compositionally biased region" description="Low complexity" evidence="2">
    <location>
        <begin position="175"/>
        <end position="187"/>
    </location>
</feature>
<gene>
    <name evidence="4" type="ORF">DdX_03844</name>
</gene>
<dbReference type="EMBL" id="JAKKPZ010000003">
    <property type="protein sequence ID" value="KAI1723674.1"/>
    <property type="molecule type" value="Genomic_DNA"/>
</dbReference>
<evidence type="ECO:0000256" key="3">
    <source>
        <dbReference type="SAM" id="SignalP"/>
    </source>
</evidence>
<organism evidence="4 5">
    <name type="scientific">Ditylenchus destructor</name>
    <dbReference type="NCBI Taxonomy" id="166010"/>
    <lineage>
        <taxon>Eukaryota</taxon>
        <taxon>Metazoa</taxon>
        <taxon>Ecdysozoa</taxon>
        <taxon>Nematoda</taxon>
        <taxon>Chromadorea</taxon>
        <taxon>Rhabditida</taxon>
        <taxon>Tylenchina</taxon>
        <taxon>Tylenchomorpha</taxon>
        <taxon>Sphaerularioidea</taxon>
        <taxon>Anguinidae</taxon>
        <taxon>Anguininae</taxon>
        <taxon>Ditylenchus</taxon>
    </lineage>
</organism>
<feature type="coiled-coil region" evidence="1">
    <location>
        <begin position="236"/>
        <end position="297"/>
    </location>
</feature>
<protein>
    <submittedName>
        <fullName evidence="4">Uncharacterized protein</fullName>
    </submittedName>
</protein>
<dbReference type="Proteomes" id="UP001201812">
    <property type="component" value="Unassembled WGS sequence"/>
</dbReference>